<dbReference type="RefSeq" id="WP_055285220.1">
    <property type="nucleotide sequence ID" value="NZ_CYYP01000001.1"/>
</dbReference>
<dbReference type="InterPro" id="IPR033132">
    <property type="entry name" value="GH_1_N_CS"/>
</dbReference>
<evidence type="ECO:0000256" key="1">
    <source>
        <dbReference type="ARBA" id="ARBA00010838"/>
    </source>
</evidence>
<dbReference type="Pfam" id="PF00232">
    <property type="entry name" value="Glyco_hydro_1"/>
    <property type="match status" value="1"/>
</dbReference>
<dbReference type="PROSITE" id="PS00653">
    <property type="entry name" value="GLYCOSYL_HYDROL_F1_2"/>
    <property type="match status" value="1"/>
</dbReference>
<evidence type="ECO:0000256" key="2">
    <source>
        <dbReference type="ARBA" id="ARBA00022801"/>
    </source>
</evidence>
<dbReference type="InterPro" id="IPR017853">
    <property type="entry name" value="GH"/>
</dbReference>
<dbReference type="PRINTS" id="PR00131">
    <property type="entry name" value="GLHYDRLASE1"/>
</dbReference>
<dbReference type="Proteomes" id="UP000095468">
    <property type="component" value="Unassembled WGS sequence"/>
</dbReference>
<evidence type="ECO:0000256" key="3">
    <source>
        <dbReference type="ARBA" id="ARBA00023295"/>
    </source>
</evidence>
<dbReference type="Gene3D" id="3.20.20.80">
    <property type="entry name" value="Glycosidases"/>
    <property type="match status" value="1"/>
</dbReference>
<keyword evidence="3 5" id="KW-0326">Glycosidase</keyword>
<evidence type="ECO:0000313" key="5">
    <source>
        <dbReference type="EMBL" id="CUN42914.1"/>
    </source>
</evidence>
<dbReference type="EMBL" id="CYYP01000001">
    <property type="protein sequence ID" value="CUN42914.1"/>
    <property type="molecule type" value="Genomic_DNA"/>
</dbReference>
<accession>A0A173WUA5</accession>
<dbReference type="InterPro" id="IPR001360">
    <property type="entry name" value="Glyco_hydro_1"/>
</dbReference>
<sequence>MGNVNNIPFLWGSATASYQCEGAWNEDGKGLGEWDFFNHTSNKNINHVDGDVSCDFYHRYEEDIRMMKEGGQNTYRFSLSWSRIIPTGIGEVNEKGIDFYNRVIDCCLENGIEPNVTLFHYDLPFTLACKGGWLNNDMAEWFCKYAKICFERFGDRVKIWATVNEPHFYSYCVNMLGNYPPNRSLDVQSYMQFQYNLMRASALAVRAYRQMGYDGIIGAVHDGGVVELDPATEHPDDVFRYADFFANRMILAPALQGQLPPEMDEILEKLGVTLYRSPNDVEEFRDGKVDFIGLNVYCREYVTDWHGGELAVSANNKGGSSKKVEGKCIAPLFESARDSNVPRNKWGREILPSCMYSTIMDVHERYDAPRIFITENGHGAYEQPDADGMIHDDDRIELLGQFIEHMMRAKRDGARVEGYYLWSTMDLYSWINGYEKRYGLVHIDFENNLERTPKKSWYWYRDLISKYQEQEG</sequence>
<dbReference type="GO" id="GO:0005829">
    <property type="term" value="C:cytosol"/>
    <property type="evidence" value="ECO:0007669"/>
    <property type="project" value="TreeGrafter"/>
</dbReference>
<dbReference type="SUPFAM" id="SSF51445">
    <property type="entry name" value="(Trans)glycosidases"/>
    <property type="match status" value="1"/>
</dbReference>
<dbReference type="FunFam" id="3.20.20.80:FF:000004">
    <property type="entry name" value="Beta-glucosidase 6-phospho-beta-glucosidase"/>
    <property type="match status" value="1"/>
</dbReference>
<dbReference type="GO" id="GO:0016052">
    <property type="term" value="P:carbohydrate catabolic process"/>
    <property type="evidence" value="ECO:0007669"/>
    <property type="project" value="TreeGrafter"/>
</dbReference>
<dbReference type="PANTHER" id="PTHR10353:SF36">
    <property type="entry name" value="LP05116P"/>
    <property type="match status" value="1"/>
</dbReference>
<keyword evidence="2 5" id="KW-0378">Hydrolase</keyword>
<reference evidence="5 6" key="1">
    <citation type="submission" date="2015-09" db="EMBL/GenBank/DDBJ databases">
        <authorList>
            <consortium name="Pathogen Informatics"/>
        </authorList>
    </citation>
    <scope>NUCLEOTIDE SEQUENCE [LARGE SCALE GENOMIC DNA]</scope>
    <source>
        <strain evidence="5 6">2789STDY5608823</strain>
    </source>
</reference>
<dbReference type="GO" id="GO:0008422">
    <property type="term" value="F:beta-glucosidase activity"/>
    <property type="evidence" value="ECO:0007669"/>
    <property type="project" value="UniProtKB-EC"/>
</dbReference>
<comment type="similarity">
    <text evidence="1 4">Belongs to the glycosyl hydrolase 1 family.</text>
</comment>
<evidence type="ECO:0000256" key="4">
    <source>
        <dbReference type="RuleBase" id="RU003690"/>
    </source>
</evidence>
<dbReference type="EC" id="3.2.1.21" evidence="5"/>
<gene>
    <name evidence="5" type="primary">bglA</name>
    <name evidence="5" type="ORF">ERS852381_00203</name>
</gene>
<organism evidence="5 6">
    <name type="scientific">Collinsella aerofaciens</name>
    <dbReference type="NCBI Taxonomy" id="74426"/>
    <lineage>
        <taxon>Bacteria</taxon>
        <taxon>Bacillati</taxon>
        <taxon>Actinomycetota</taxon>
        <taxon>Coriobacteriia</taxon>
        <taxon>Coriobacteriales</taxon>
        <taxon>Coriobacteriaceae</taxon>
        <taxon>Collinsella</taxon>
    </lineage>
</organism>
<dbReference type="AlphaFoldDB" id="A0A173WUA5"/>
<protein>
    <submittedName>
        <fullName evidence="5">Beta-glucosidase A</fullName>
        <ecNumber evidence="5">3.2.1.21</ecNumber>
    </submittedName>
</protein>
<proteinExistence type="inferred from homology"/>
<dbReference type="PANTHER" id="PTHR10353">
    <property type="entry name" value="GLYCOSYL HYDROLASE"/>
    <property type="match status" value="1"/>
</dbReference>
<evidence type="ECO:0000313" key="6">
    <source>
        <dbReference type="Proteomes" id="UP000095468"/>
    </source>
</evidence>
<name>A0A173WUA5_9ACTN</name>